<dbReference type="EMBL" id="VSSQ01142380">
    <property type="protein sequence ID" value="MPN63247.1"/>
    <property type="molecule type" value="Genomic_DNA"/>
</dbReference>
<evidence type="ECO:0000313" key="1">
    <source>
        <dbReference type="EMBL" id="MPN63247.1"/>
    </source>
</evidence>
<sequence>MVFDAVHKGHGINNHMIVQVVAVKVRANDSLKTLPETATGKLHADCVGLLRRHLSRLERLDEVIGQYAARLGKPLFCGNHFPVGSTRTLAVDGTFK</sequence>
<comment type="caution">
    <text evidence="1">The sequence shown here is derived from an EMBL/GenBank/DDBJ whole genome shotgun (WGS) entry which is preliminary data.</text>
</comment>
<protein>
    <submittedName>
        <fullName evidence="1">Uncharacterized protein</fullName>
    </submittedName>
</protein>
<accession>A0A645JIR9</accession>
<gene>
    <name evidence="1" type="ORF">SDC9_211004</name>
</gene>
<reference evidence="1" key="1">
    <citation type="submission" date="2019-08" db="EMBL/GenBank/DDBJ databases">
        <authorList>
            <person name="Kucharzyk K."/>
            <person name="Murdoch R.W."/>
            <person name="Higgins S."/>
            <person name="Loffler F."/>
        </authorList>
    </citation>
    <scope>NUCLEOTIDE SEQUENCE</scope>
</reference>
<name>A0A645JIR9_9ZZZZ</name>
<dbReference type="AlphaFoldDB" id="A0A645JIR9"/>
<organism evidence="1">
    <name type="scientific">bioreactor metagenome</name>
    <dbReference type="NCBI Taxonomy" id="1076179"/>
    <lineage>
        <taxon>unclassified sequences</taxon>
        <taxon>metagenomes</taxon>
        <taxon>ecological metagenomes</taxon>
    </lineage>
</organism>
<proteinExistence type="predicted"/>